<dbReference type="PROSITE" id="PS51257">
    <property type="entry name" value="PROKAR_LIPOPROTEIN"/>
    <property type="match status" value="1"/>
</dbReference>
<sequence>MLKYWFILPVSILIIACESSSKQESSKETSEEFKIAFERSNGDSTSTYQEVIKFYKFLADKDDRITLEEVYETDIGEPLHLVKFTPSELEEKPLRILVNNGIHPGESDGVDATMLLFKDLSNNVWSLPTDIELFAIPIYNVGGALNRNSTSRTNQNGPEAYGFRGNARNFDLNRDFIKSDTKNSKAFYSIYHQVNPDVFVDTHVSNGADYQYTLTHLFTQHNKLGGEMGKHLENNFIPAVEDQLSEKDWEITPYVNVNNESPKNGFTQFNDSPRYSSGFTTLWNSLGLMIETHMLKPYKQRVDGTFEMLKTLVKVSHEQKINIQKAREQNFQMYSNTDFYPLNFRVDTSDYRCFNFLGYELENLTSEITNLPRIKFRKDQPFEEEVKYYNQFKSTDSVSIPRAYIIPKQWSKVVDLMKWNNITYTRFGNDTVIEVEEYKIKDFKTRTSAYDGHYLHYDTKVTARKVKQTYSQGDVLVEVDQPGMRYLLETLEPIAVDSFFNWNFFDSILQQKENFSPYVFEDLALEIFKKNPDLKTEFEEKQKNDPEFRKSWYAQLDWIHKNSKYYEEAHLTYPIVRVLN</sequence>
<name>A0ABN1KCP9_9FLAO</name>
<proteinExistence type="predicted"/>
<comment type="caution">
    <text evidence="1">The sequence shown here is derived from an EMBL/GenBank/DDBJ whole genome shotgun (WGS) entry which is preliminary data.</text>
</comment>
<dbReference type="Proteomes" id="UP001500185">
    <property type="component" value="Unassembled WGS sequence"/>
</dbReference>
<protein>
    <submittedName>
        <fullName evidence="1">M14 family metallopeptidase</fullName>
    </submittedName>
</protein>
<gene>
    <name evidence="1" type="ORF">GCM10009433_21600</name>
</gene>
<organism evidence="1 2">
    <name type="scientific">Psychroflexus lacisalsi</name>
    <dbReference type="NCBI Taxonomy" id="503928"/>
    <lineage>
        <taxon>Bacteria</taxon>
        <taxon>Pseudomonadati</taxon>
        <taxon>Bacteroidota</taxon>
        <taxon>Flavobacteriia</taxon>
        <taxon>Flavobacteriales</taxon>
        <taxon>Flavobacteriaceae</taxon>
        <taxon>Psychroflexus</taxon>
    </lineage>
</organism>
<dbReference type="EMBL" id="BAAAGG010000021">
    <property type="protein sequence ID" value="GAA0761833.1"/>
    <property type="molecule type" value="Genomic_DNA"/>
</dbReference>
<reference evidence="1 2" key="1">
    <citation type="journal article" date="2019" name="Int. J. Syst. Evol. Microbiol.">
        <title>The Global Catalogue of Microorganisms (GCM) 10K type strain sequencing project: providing services to taxonomists for standard genome sequencing and annotation.</title>
        <authorList>
            <consortium name="The Broad Institute Genomics Platform"/>
            <consortium name="The Broad Institute Genome Sequencing Center for Infectious Disease"/>
            <person name="Wu L."/>
            <person name="Ma J."/>
        </authorList>
    </citation>
    <scope>NUCLEOTIDE SEQUENCE [LARGE SCALE GENOMIC DNA]</scope>
    <source>
        <strain evidence="1 2">JCM 16231</strain>
    </source>
</reference>
<dbReference type="Gene3D" id="3.40.630.10">
    <property type="entry name" value="Zn peptidases"/>
    <property type="match status" value="1"/>
</dbReference>
<dbReference type="SUPFAM" id="SSF53187">
    <property type="entry name" value="Zn-dependent exopeptidases"/>
    <property type="match status" value="1"/>
</dbReference>
<dbReference type="CDD" id="cd06241">
    <property type="entry name" value="M14-like"/>
    <property type="match status" value="1"/>
</dbReference>
<evidence type="ECO:0000313" key="2">
    <source>
        <dbReference type="Proteomes" id="UP001500185"/>
    </source>
</evidence>
<keyword evidence="2" id="KW-1185">Reference proteome</keyword>
<dbReference type="RefSeq" id="WP_224455022.1">
    <property type="nucleotide sequence ID" value="NZ_BAAAGG010000021.1"/>
</dbReference>
<evidence type="ECO:0000313" key="1">
    <source>
        <dbReference type="EMBL" id="GAA0761833.1"/>
    </source>
</evidence>
<accession>A0ABN1KCP9</accession>